<protein>
    <recommendedName>
        <fullName evidence="6">Translation initiation inhibitor</fullName>
    </recommendedName>
</protein>
<dbReference type="Pfam" id="PF18157">
    <property type="entry name" value="MID_pPIWI_RE"/>
    <property type="match status" value="1"/>
</dbReference>
<organism evidence="4 5">
    <name type="scientific">Bacillus gaemokensis</name>
    <dbReference type="NCBI Taxonomy" id="574375"/>
    <lineage>
        <taxon>Bacteria</taxon>
        <taxon>Bacillati</taxon>
        <taxon>Bacillota</taxon>
        <taxon>Bacilli</taxon>
        <taxon>Bacillales</taxon>
        <taxon>Bacillaceae</taxon>
        <taxon>Bacillus</taxon>
        <taxon>Bacillus cereus group</taxon>
    </lineage>
</organism>
<dbReference type="Proteomes" id="UP000027778">
    <property type="component" value="Unassembled WGS sequence"/>
</dbReference>
<evidence type="ECO:0008006" key="6">
    <source>
        <dbReference type="Google" id="ProtNLM"/>
    </source>
</evidence>
<name>A0A073K8C7_9BACI</name>
<evidence type="ECO:0000313" key="4">
    <source>
        <dbReference type="EMBL" id="KEK22801.1"/>
    </source>
</evidence>
<dbReference type="EMBL" id="JOTM01000025">
    <property type="protein sequence ID" value="KEK22801.1"/>
    <property type="molecule type" value="Genomic_DNA"/>
</dbReference>
<reference evidence="4 5" key="1">
    <citation type="submission" date="2014-06" db="EMBL/GenBank/DDBJ databases">
        <title>Draft genome sequence of Bacillus gaemokensis JCM 15801 (MCCC 1A00707).</title>
        <authorList>
            <person name="Lai Q."/>
            <person name="Liu Y."/>
            <person name="Shao Z."/>
        </authorList>
    </citation>
    <scope>NUCLEOTIDE SEQUENCE [LARGE SCALE GENOMIC DNA]</scope>
    <source>
        <strain evidence="4 5">JCM 15801</strain>
    </source>
</reference>
<gene>
    <name evidence="4" type="ORF">BAGA_16235</name>
</gene>
<dbReference type="InterPro" id="IPR025085">
    <property type="entry name" value="pPIWI_RE_X"/>
</dbReference>
<feature type="domain" description="Prokaryotic pPIWI-RE MID" evidence="3">
    <location>
        <begin position="420"/>
        <end position="524"/>
    </location>
</feature>
<feature type="domain" description="pPIWI-RE RNaseH" evidence="1">
    <location>
        <begin position="545"/>
        <end position="766"/>
    </location>
</feature>
<dbReference type="RefSeq" id="WP_033676817.1">
    <property type="nucleotide sequence ID" value="NZ_JOTM01000025.1"/>
</dbReference>
<feature type="domain" description="pPIWI-RE module N-terminal" evidence="2">
    <location>
        <begin position="19"/>
        <end position="358"/>
    </location>
</feature>
<evidence type="ECO:0000259" key="2">
    <source>
        <dbReference type="Pfam" id="PF13111"/>
    </source>
</evidence>
<proteinExistence type="predicted"/>
<evidence type="ECO:0000259" key="1">
    <source>
        <dbReference type="Pfam" id="PF13032"/>
    </source>
</evidence>
<dbReference type="AlphaFoldDB" id="A0A073K8C7"/>
<dbReference type="Pfam" id="PF13111">
    <property type="entry name" value="pPIWI_RE_X"/>
    <property type="match status" value="1"/>
</dbReference>
<dbReference type="OrthoDB" id="2483160at2"/>
<keyword evidence="5" id="KW-1185">Reference proteome</keyword>
<dbReference type="InterPro" id="IPR024996">
    <property type="entry name" value="RNaseH_pPIWI_RE"/>
</dbReference>
<dbReference type="InterPro" id="IPR040496">
    <property type="entry name" value="MID_pPIWI_RE"/>
</dbReference>
<evidence type="ECO:0000259" key="3">
    <source>
        <dbReference type="Pfam" id="PF18157"/>
    </source>
</evidence>
<accession>A0A073K8C7</accession>
<evidence type="ECO:0000313" key="5">
    <source>
        <dbReference type="Proteomes" id="UP000027778"/>
    </source>
</evidence>
<comment type="caution">
    <text evidence="4">The sequence shown here is derived from an EMBL/GenBank/DDBJ whole genome shotgun (WGS) entry which is preliminary data.</text>
</comment>
<dbReference type="eggNOG" id="ENOG5030JIR">
    <property type="taxonomic scope" value="Bacteria"/>
</dbReference>
<dbReference type="Pfam" id="PF13032">
    <property type="entry name" value="RNaseH_pPIWI_RE"/>
    <property type="match status" value="1"/>
</dbReference>
<sequence length="800" mass="93878">MKTLQLLAFKDVLDPLFYERLSYVHWPIEWSGLLLEHNRPYILKKKLENLNKQLYNMFSDILFIQHDPYILAEGEPWIISTCPLKAEHLDWICRSWYAVIHNWKPTEMPREFPLEWQSELVSHLPVLHDEKTLYKWVPALITHKFCMQSLNISIQNGYKGELSFYPLRSKHICEALSEPIKHEETQDYFSYVYRFEFITRGIENIPLLKVSVGIRRFYQHSDQDNLSILLKRRKGTVLVSIRNPMLNNDKEVFVKLTIESTQTGIRWTKKSRGFLGVLMLEEKLKLVTIIRNLQKYSEDKSVRVLIVYNESTFKVSGTKIERGIGLAEKEALLKEFQQRFPHLKMIPACQEVKIDDNNDLVPLHTPNGLKEITLELWSNHMLTKVEEVLLKNGIVLEKMADTFYRLNSTPQVVLRIIERRPERIKQDPYHMDYCHRYKERCVQHVIQELHTIADTEFEMILSLIEIEKCDGREKIDPKQVIREGFARTNRISQFIESLTGKDIEKDRILSAILDLLADRGFLKQNWNRINIPGTLVSLSIEKIHQNQFLPIFSKINRKEILYKLHGNENWRTFDHTILSMDRNQSFLPQPSKRNDIGIHFKQFVTDELIQIAQEAREKNEQVYFIADASIRDYWIEELQNGQIDINGLPKIDAVLQSFPNLKGIRINTLSDVPNYILNQKDESNNTSGLFVDQQGIYYSTDLQASNAALLSQQRVLEIIILGAKREKRDDIARMIDYMCKTSMTLNRRTLMPYPMQMVKKIKNYITDIGSCGLNDELDEDIMKIESKKSNTFNLINNSNI</sequence>